<comment type="subcellular location">
    <subcellularLocation>
        <location evidence="1">Membrane</location>
        <topology evidence="1">Multi-pass membrane protein</topology>
    </subcellularLocation>
</comment>
<feature type="transmembrane region" description="Helical" evidence="6">
    <location>
        <begin position="7"/>
        <end position="25"/>
    </location>
</feature>
<evidence type="ECO:0000256" key="6">
    <source>
        <dbReference type="SAM" id="Phobius"/>
    </source>
</evidence>
<feature type="transmembrane region" description="Helical" evidence="6">
    <location>
        <begin position="80"/>
        <end position="101"/>
    </location>
</feature>
<dbReference type="STRING" id="1850254.LPB137_01750"/>
<keyword evidence="8" id="KW-1185">Reference proteome</keyword>
<evidence type="ECO:0000256" key="5">
    <source>
        <dbReference type="ARBA" id="ARBA00023136"/>
    </source>
</evidence>
<dbReference type="OrthoDB" id="3170849at2"/>
<feature type="transmembrane region" description="Helical" evidence="6">
    <location>
        <begin position="218"/>
        <end position="244"/>
    </location>
</feature>
<keyword evidence="4 6" id="KW-1133">Transmembrane helix</keyword>
<feature type="transmembrane region" description="Helical" evidence="6">
    <location>
        <begin position="327"/>
        <end position="346"/>
    </location>
</feature>
<dbReference type="Proteomes" id="UP000186074">
    <property type="component" value="Chromosome"/>
</dbReference>
<proteinExistence type="inferred from homology"/>
<name>A0A1P8KJC2_9BACT</name>
<dbReference type="KEGG" id="alp:LPB137_01750"/>
<dbReference type="PANTHER" id="PTHR42826">
    <property type="entry name" value="DICARBOXYLATE TRANSPORTER 2.1, CHLOROPLASTIC"/>
    <property type="match status" value="1"/>
</dbReference>
<comment type="similarity">
    <text evidence="2">Belongs to the SLC13A/DASS transporter (TC 2.A.47) family. DIT1 subfamily.</text>
</comment>
<dbReference type="Pfam" id="PF00939">
    <property type="entry name" value="Na_sulph_symp"/>
    <property type="match status" value="1"/>
</dbReference>
<evidence type="ECO:0000256" key="4">
    <source>
        <dbReference type="ARBA" id="ARBA00022989"/>
    </source>
</evidence>
<dbReference type="InterPro" id="IPR001898">
    <property type="entry name" value="SLC13A/DASS"/>
</dbReference>
<sequence>MFSSSKIKMILPLLVILIVAILPTPEGLSVNAHYFFAVFLGVIVGLILEPIPAALIGLTGVAVSATFGLVGETAKASRDWALSGFSNGVIWLIFAAFMFALGYKKSGLGKRIALLLVKYLGKTSLGLGYAVAFADGILAPFMPSNTARSAGTIFPIAINIPQMFESTPQKDPRKLGSYISWVAIAATCVTSSMFLTALAPNLLAVSLVEKSTNIVISWGQWFGTLAIIMIPLFLLVPFLAYIVYPPEQKHSPEAPAWAKKELDIMGPISKKELLMLGLGILALVMWIFGSSIGVNGTTAAIFVLCLLVLTDVITWEDVITNKAAINVFIWFATLVAMASGLKKVGFLKWASGLISGGLVGLDPVTIVIMLLVLFFVFHYFFASVTAHTVALLPLFLGVATNLIPASMMEPLALLLVGSLGLMGIITPYATGPSPIWYGAGYISQATWWKLGFIFGAVYLSALVLLGFMIL</sequence>
<dbReference type="PIRSF" id="PIRSF002457">
    <property type="entry name" value="DASS"/>
    <property type="match status" value="1"/>
</dbReference>
<evidence type="ECO:0000256" key="2">
    <source>
        <dbReference type="ARBA" id="ARBA00007349"/>
    </source>
</evidence>
<evidence type="ECO:0000313" key="7">
    <source>
        <dbReference type="EMBL" id="APW64653.1"/>
    </source>
</evidence>
<feature type="transmembrane region" description="Helical" evidence="6">
    <location>
        <begin position="450"/>
        <end position="469"/>
    </location>
</feature>
<keyword evidence="3 6" id="KW-0812">Transmembrane</keyword>
<dbReference type="AlphaFoldDB" id="A0A1P8KJC2"/>
<dbReference type="NCBIfam" id="TIGR00785">
    <property type="entry name" value="dass"/>
    <property type="match status" value="1"/>
</dbReference>
<organism evidence="7 8">
    <name type="scientific">Poseidonibacter parvus</name>
    <dbReference type="NCBI Taxonomy" id="1850254"/>
    <lineage>
        <taxon>Bacteria</taxon>
        <taxon>Pseudomonadati</taxon>
        <taxon>Campylobacterota</taxon>
        <taxon>Epsilonproteobacteria</taxon>
        <taxon>Campylobacterales</taxon>
        <taxon>Arcobacteraceae</taxon>
        <taxon>Poseidonibacter</taxon>
    </lineage>
</organism>
<evidence type="ECO:0000256" key="1">
    <source>
        <dbReference type="ARBA" id="ARBA00004141"/>
    </source>
</evidence>
<feature type="transmembrane region" description="Helical" evidence="6">
    <location>
        <begin position="178"/>
        <end position="198"/>
    </location>
</feature>
<keyword evidence="5 6" id="KW-0472">Membrane</keyword>
<evidence type="ECO:0000313" key="8">
    <source>
        <dbReference type="Proteomes" id="UP000186074"/>
    </source>
</evidence>
<dbReference type="InterPro" id="IPR030676">
    <property type="entry name" value="CitT-rel"/>
</dbReference>
<dbReference type="GO" id="GO:0016020">
    <property type="term" value="C:membrane"/>
    <property type="evidence" value="ECO:0007669"/>
    <property type="project" value="UniProtKB-SubCell"/>
</dbReference>
<feature type="transmembrane region" description="Helical" evidence="6">
    <location>
        <begin position="366"/>
        <end position="399"/>
    </location>
</feature>
<dbReference type="RefSeq" id="WP_076083566.1">
    <property type="nucleotide sequence ID" value="NZ_CP019070.1"/>
</dbReference>
<reference evidence="7 8" key="1">
    <citation type="submission" date="2017-01" db="EMBL/GenBank/DDBJ databases">
        <title>Genome sequencing of Arcobacter sp. LPB0137.</title>
        <authorList>
            <person name="Lee G.-W."/>
            <person name="Yi H."/>
        </authorList>
    </citation>
    <scope>NUCLEOTIDE SEQUENCE [LARGE SCALE GENOMIC DNA]</scope>
    <source>
        <strain evidence="7 8">LPB0137</strain>
    </source>
</reference>
<accession>A0A1P8KJC2</accession>
<dbReference type="GO" id="GO:0022857">
    <property type="term" value="F:transmembrane transporter activity"/>
    <property type="evidence" value="ECO:0007669"/>
    <property type="project" value="InterPro"/>
</dbReference>
<feature type="transmembrane region" description="Helical" evidence="6">
    <location>
        <begin position="273"/>
        <end position="292"/>
    </location>
</feature>
<feature type="transmembrane region" description="Helical" evidence="6">
    <location>
        <begin position="411"/>
        <end position="430"/>
    </location>
</feature>
<protein>
    <submittedName>
        <fullName evidence="7">Anion permease</fullName>
    </submittedName>
</protein>
<dbReference type="EMBL" id="CP019070">
    <property type="protein sequence ID" value="APW64653.1"/>
    <property type="molecule type" value="Genomic_DNA"/>
</dbReference>
<feature type="transmembrane region" description="Helical" evidence="6">
    <location>
        <begin position="298"/>
        <end position="315"/>
    </location>
</feature>
<gene>
    <name evidence="7" type="ORF">LPB137_01750</name>
</gene>
<evidence type="ECO:0000256" key="3">
    <source>
        <dbReference type="ARBA" id="ARBA00022692"/>
    </source>
</evidence>